<evidence type="ECO:0000313" key="3">
    <source>
        <dbReference type="EMBL" id="KAK7750187.1"/>
    </source>
</evidence>
<dbReference type="InterPro" id="IPR014044">
    <property type="entry name" value="CAP_dom"/>
</dbReference>
<dbReference type="SUPFAM" id="SSF55797">
    <property type="entry name" value="PR-1-like"/>
    <property type="match status" value="1"/>
</dbReference>
<protein>
    <recommendedName>
        <fullName evidence="2">SCP domain-containing protein</fullName>
    </recommendedName>
</protein>
<dbReference type="InterPro" id="IPR035940">
    <property type="entry name" value="CAP_sf"/>
</dbReference>
<proteinExistence type="predicted"/>
<feature type="chain" id="PRO_5042895540" description="SCP domain-containing protein" evidence="1">
    <location>
        <begin position="23"/>
        <end position="169"/>
    </location>
</feature>
<dbReference type="AlphaFoldDB" id="A0AAN9UN65"/>
<comment type="caution">
    <text evidence="3">The sequence shown here is derived from an EMBL/GenBank/DDBJ whole genome shotgun (WGS) entry which is preliminary data.</text>
</comment>
<accession>A0AAN9UN65</accession>
<dbReference type="Proteomes" id="UP001320420">
    <property type="component" value="Unassembled WGS sequence"/>
</dbReference>
<gene>
    <name evidence="3" type="ORF">SLS62_007939</name>
</gene>
<evidence type="ECO:0000256" key="1">
    <source>
        <dbReference type="SAM" id="SignalP"/>
    </source>
</evidence>
<keyword evidence="1" id="KW-0732">Signal</keyword>
<sequence length="169" mass="17631">MYKTIQQTLLLVTATLAGTALAAPTTPLSRPGPSAVRARDGATSSSYMDVVSLWRANLGLSALAEDAGLAANAQKTVDDGRGQMAHELNPGTLGQVLAPGQPDEFEHVFVGGWLCEMPDMDGLGDVCASDLGQGWYYDGQTGHAEILTSPSYSRIGCANAMGIWACDLA</sequence>
<dbReference type="Pfam" id="PF00188">
    <property type="entry name" value="CAP"/>
    <property type="match status" value="1"/>
</dbReference>
<name>A0AAN9UN65_9PEZI</name>
<dbReference type="EMBL" id="JAKJXP020000069">
    <property type="protein sequence ID" value="KAK7750187.1"/>
    <property type="molecule type" value="Genomic_DNA"/>
</dbReference>
<reference evidence="3 4" key="1">
    <citation type="submission" date="2024-02" db="EMBL/GenBank/DDBJ databases">
        <title>De novo assembly and annotation of 12 fungi associated with fruit tree decline syndrome in Ontario, Canada.</title>
        <authorList>
            <person name="Sulman M."/>
            <person name="Ellouze W."/>
            <person name="Ilyukhin E."/>
        </authorList>
    </citation>
    <scope>NUCLEOTIDE SEQUENCE [LARGE SCALE GENOMIC DNA]</scope>
    <source>
        <strain evidence="3 4">M11/M66-122</strain>
    </source>
</reference>
<feature type="signal peptide" evidence="1">
    <location>
        <begin position="1"/>
        <end position="22"/>
    </location>
</feature>
<keyword evidence="4" id="KW-1185">Reference proteome</keyword>
<organism evidence="3 4">
    <name type="scientific">Diatrype stigma</name>
    <dbReference type="NCBI Taxonomy" id="117547"/>
    <lineage>
        <taxon>Eukaryota</taxon>
        <taxon>Fungi</taxon>
        <taxon>Dikarya</taxon>
        <taxon>Ascomycota</taxon>
        <taxon>Pezizomycotina</taxon>
        <taxon>Sordariomycetes</taxon>
        <taxon>Xylariomycetidae</taxon>
        <taxon>Xylariales</taxon>
        <taxon>Diatrypaceae</taxon>
        <taxon>Diatrype</taxon>
    </lineage>
</organism>
<evidence type="ECO:0000259" key="2">
    <source>
        <dbReference type="Pfam" id="PF00188"/>
    </source>
</evidence>
<feature type="domain" description="SCP" evidence="2">
    <location>
        <begin position="49"/>
        <end position="158"/>
    </location>
</feature>
<evidence type="ECO:0000313" key="4">
    <source>
        <dbReference type="Proteomes" id="UP001320420"/>
    </source>
</evidence>